<keyword evidence="2" id="KW-1185">Reference proteome</keyword>
<comment type="caution">
    <text evidence="1">The sequence shown here is derived from an EMBL/GenBank/DDBJ whole genome shotgun (WGS) entry which is preliminary data.</text>
</comment>
<dbReference type="Proteomes" id="UP001055879">
    <property type="component" value="Linkage Group LG16"/>
</dbReference>
<reference evidence="2" key="1">
    <citation type="journal article" date="2022" name="Mol. Ecol. Resour.">
        <title>The genomes of chicory, endive, great burdock and yacon provide insights into Asteraceae palaeo-polyploidization history and plant inulin production.</title>
        <authorList>
            <person name="Fan W."/>
            <person name="Wang S."/>
            <person name="Wang H."/>
            <person name="Wang A."/>
            <person name="Jiang F."/>
            <person name="Liu H."/>
            <person name="Zhao H."/>
            <person name="Xu D."/>
            <person name="Zhang Y."/>
        </authorList>
    </citation>
    <scope>NUCLEOTIDE SEQUENCE [LARGE SCALE GENOMIC DNA]</scope>
    <source>
        <strain evidence="2">cv. Niubang</strain>
    </source>
</reference>
<accession>A0ACB8XNF6</accession>
<proteinExistence type="predicted"/>
<protein>
    <submittedName>
        <fullName evidence="1">Uncharacterized protein</fullName>
    </submittedName>
</protein>
<name>A0ACB8XNF6_ARCLA</name>
<sequence>MVEILPLLNNHQQEDEELQQLIIEEKKSSSSRIASLDVFRSLSIFLVVLVDYAGSSLPVIAHAPWNGLHLADFVMPLFLFAAGVSLAIVYKKIEMQSTLERKL</sequence>
<gene>
    <name evidence="1" type="ORF">L6452_40676</name>
</gene>
<organism evidence="1 2">
    <name type="scientific">Arctium lappa</name>
    <name type="common">Greater burdock</name>
    <name type="synonym">Lappa major</name>
    <dbReference type="NCBI Taxonomy" id="4217"/>
    <lineage>
        <taxon>Eukaryota</taxon>
        <taxon>Viridiplantae</taxon>
        <taxon>Streptophyta</taxon>
        <taxon>Embryophyta</taxon>
        <taxon>Tracheophyta</taxon>
        <taxon>Spermatophyta</taxon>
        <taxon>Magnoliopsida</taxon>
        <taxon>eudicotyledons</taxon>
        <taxon>Gunneridae</taxon>
        <taxon>Pentapetalae</taxon>
        <taxon>asterids</taxon>
        <taxon>campanulids</taxon>
        <taxon>Asterales</taxon>
        <taxon>Asteraceae</taxon>
        <taxon>Carduoideae</taxon>
        <taxon>Cardueae</taxon>
        <taxon>Arctiinae</taxon>
        <taxon>Arctium</taxon>
    </lineage>
</organism>
<reference evidence="1 2" key="2">
    <citation type="journal article" date="2022" name="Mol. Ecol. Resour.">
        <title>The genomes of chicory, endive, great burdock and yacon provide insights into Asteraceae paleo-polyploidization history and plant inulin production.</title>
        <authorList>
            <person name="Fan W."/>
            <person name="Wang S."/>
            <person name="Wang H."/>
            <person name="Wang A."/>
            <person name="Jiang F."/>
            <person name="Liu H."/>
            <person name="Zhao H."/>
            <person name="Xu D."/>
            <person name="Zhang Y."/>
        </authorList>
    </citation>
    <scope>NUCLEOTIDE SEQUENCE [LARGE SCALE GENOMIC DNA]</scope>
    <source>
        <strain evidence="2">cv. Niubang</strain>
    </source>
</reference>
<evidence type="ECO:0000313" key="2">
    <source>
        <dbReference type="Proteomes" id="UP001055879"/>
    </source>
</evidence>
<dbReference type="EMBL" id="CM042062">
    <property type="protein sequence ID" value="KAI3669441.1"/>
    <property type="molecule type" value="Genomic_DNA"/>
</dbReference>
<evidence type="ECO:0000313" key="1">
    <source>
        <dbReference type="EMBL" id="KAI3669441.1"/>
    </source>
</evidence>